<comment type="caution">
    <text evidence="1">The sequence shown here is derived from an EMBL/GenBank/DDBJ whole genome shotgun (WGS) entry which is preliminary data.</text>
</comment>
<dbReference type="AlphaFoldDB" id="A0A399QS96"/>
<dbReference type="InterPro" id="IPR029060">
    <property type="entry name" value="PIN-like_dom_sf"/>
</dbReference>
<sequence>MSKRPDVFYWDACMFYEWLKEEPSSPHRKRALNRILQENEVGHNQIITSTITHLEVLPDKLPLDKERFYFSNFDDEHIIEYNMDPNVVRLAREIRNFYYRPASPGQSFKMMDAGDAIHLATAVIAGVDEFHTRDDDSKGSKVPLVSLYQWSGESRLMGQYDLKIVCPEDDQTNLLDVADGQNGKR</sequence>
<name>A0A399QS96_9PROT</name>
<protein>
    <submittedName>
        <fullName evidence="1">PIN domain-containing protein</fullName>
    </submittedName>
</protein>
<evidence type="ECO:0000313" key="2">
    <source>
        <dbReference type="Proteomes" id="UP000265431"/>
    </source>
</evidence>
<organism evidence="1 2">
    <name type="scientific">Henriciella barbarensis</name>
    <dbReference type="NCBI Taxonomy" id="86342"/>
    <lineage>
        <taxon>Bacteria</taxon>
        <taxon>Pseudomonadati</taxon>
        <taxon>Pseudomonadota</taxon>
        <taxon>Alphaproteobacteria</taxon>
        <taxon>Hyphomonadales</taxon>
        <taxon>Hyphomonadaceae</taxon>
        <taxon>Henriciella</taxon>
    </lineage>
</organism>
<dbReference type="SUPFAM" id="SSF88723">
    <property type="entry name" value="PIN domain-like"/>
    <property type="match status" value="1"/>
</dbReference>
<reference evidence="1 2" key="1">
    <citation type="submission" date="2018-08" db="EMBL/GenBank/DDBJ databases">
        <title>Henriciella mobilis sp. nov., isolated from seawater.</title>
        <authorList>
            <person name="Cheng H."/>
            <person name="Wu Y.-H."/>
            <person name="Xu X.-W."/>
            <person name="Guo L.-L."/>
        </authorList>
    </citation>
    <scope>NUCLEOTIDE SEQUENCE [LARGE SCALE GENOMIC DNA]</scope>
    <source>
        <strain evidence="1 2">CCUG66934</strain>
    </source>
</reference>
<dbReference type="Proteomes" id="UP000265431">
    <property type="component" value="Unassembled WGS sequence"/>
</dbReference>
<gene>
    <name evidence="1" type="ORF">D1224_13625</name>
</gene>
<proteinExistence type="predicted"/>
<dbReference type="EMBL" id="QWGB01000009">
    <property type="protein sequence ID" value="RIJ21351.1"/>
    <property type="molecule type" value="Genomic_DNA"/>
</dbReference>
<accession>A0A399QS96</accession>
<keyword evidence="2" id="KW-1185">Reference proteome</keyword>
<dbReference type="OrthoDB" id="8256418at2"/>
<evidence type="ECO:0000313" key="1">
    <source>
        <dbReference type="EMBL" id="RIJ21351.1"/>
    </source>
</evidence>